<dbReference type="PANTHER" id="PTHR47481">
    <property type="match status" value="1"/>
</dbReference>
<proteinExistence type="predicted"/>
<evidence type="ECO:0000313" key="2">
    <source>
        <dbReference type="Proteomes" id="UP001497516"/>
    </source>
</evidence>
<dbReference type="AlphaFoldDB" id="A0AAV2FUK9"/>
<protein>
    <submittedName>
        <fullName evidence="1">Uncharacterized protein</fullName>
    </submittedName>
</protein>
<evidence type="ECO:0000313" key="1">
    <source>
        <dbReference type="EMBL" id="CAL1402036.1"/>
    </source>
</evidence>
<accession>A0AAV2FUK9</accession>
<name>A0AAV2FUK9_9ROSI</name>
<reference evidence="1 2" key="1">
    <citation type="submission" date="2024-04" db="EMBL/GenBank/DDBJ databases">
        <authorList>
            <person name="Fracassetti M."/>
        </authorList>
    </citation>
    <scope>NUCLEOTIDE SEQUENCE [LARGE SCALE GENOMIC DNA]</scope>
</reference>
<gene>
    <name evidence="1" type="ORF">LTRI10_LOCUS42067</name>
</gene>
<dbReference type="EMBL" id="OZ034820">
    <property type="protein sequence ID" value="CAL1402036.1"/>
    <property type="molecule type" value="Genomic_DNA"/>
</dbReference>
<dbReference type="PANTHER" id="PTHR47481:SF9">
    <property type="entry name" value="RETROTRANSPOSON GAG DOMAIN-CONTAINING PROTEIN"/>
    <property type="match status" value="1"/>
</dbReference>
<sequence>MPHIDAATSACDAWATLERMFIPRSQSLILGLKDKPSTFTRGILSLRAYLCDIKLLTGELALVGALVDDLDLVPHTLNGLSTEFKEIDVVVRARDTPPSFEELFDKLLSHDEFLQRQAAQSSSPLVNATTRQGRSP</sequence>
<dbReference type="Pfam" id="PF14223">
    <property type="entry name" value="Retrotran_gag_2"/>
    <property type="match status" value="1"/>
</dbReference>
<organism evidence="1 2">
    <name type="scientific">Linum trigynum</name>
    <dbReference type="NCBI Taxonomy" id="586398"/>
    <lineage>
        <taxon>Eukaryota</taxon>
        <taxon>Viridiplantae</taxon>
        <taxon>Streptophyta</taxon>
        <taxon>Embryophyta</taxon>
        <taxon>Tracheophyta</taxon>
        <taxon>Spermatophyta</taxon>
        <taxon>Magnoliopsida</taxon>
        <taxon>eudicotyledons</taxon>
        <taxon>Gunneridae</taxon>
        <taxon>Pentapetalae</taxon>
        <taxon>rosids</taxon>
        <taxon>fabids</taxon>
        <taxon>Malpighiales</taxon>
        <taxon>Linaceae</taxon>
        <taxon>Linum</taxon>
    </lineage>
</organism>
<keyword evidence="2" id="KW-1185">Reference proteome</keyword>
<dbReference type="Proteomes" id="UP001497516">
    <property type="component" value="Chromosome 7"/>
</dbReference>